<dbReference type="GeneID" id="16045710"/>
<evidence type="ECO:0000313" key="3">
    <source>
        <dbReference type="EMBL" id="AGN33838.1"/>
    </source>
</evidence>
<keyword evidence="4" id="KW-1185">Reference proteome</keyword>
<protein>
    <submittedName>
        <fullName evidence="3">Uncharacterized protein</fullName>
    </submittedName>
</protein>
<dbReference type="Proteomes" id="UP000202528">
    <property type="component" value="Segment"/>
</dbReference>
<feature type="region of interest" description="Disordered" evidence="2">
    <location>
        <begin position="170"/>
        <end position="194"/>
    </location>
</feature>
<proteinExistence type="predicted"/>
<accession>R9TLV7</accession>
<dbReference type="KEGG" id="vg:16045710"/>
<gene>
    <name evidence="3" type="ORF">HALG_00050</name>
</gene>
<feature type="compositionally biased region" description="Low complexity" evidence="2">
    <location>
        <begin position="39"/>
        <end position="48"/>
    </location>
</feature>
<dbReference type="EMBL" id="HQ332141">
    <property type="protein sequence ID" value="AGN33838.1"/>
    <property type="molecule type" value="Genomic_DNA"/>
</dbReference>
<reference evidence="3 4" key="1">
    <citation type="submission" date="2010-09" db="EMBL/GenBank/DDBJ databases">
        <title>The Genome Sequence of Halorubrum phage CGphi46.</title>
        <authorList>
            <consortium name="The Broad Institute Genome Sequencing Platform"/>
            <person name="Henn M.R."/>
            <person name="Dillon J."/>
            <person name="Levin J."/>
            <person name="Malboeuf C."/>
            <person name="Casali M."/>
            <person name="Russ C."/>
            <person name="Lennon N."/>
            <person name="Chapman S.B."/>
            <person name="Erlich R."/>
            <person name="Young S.K."/>
            <person name="Yandava C."/>
            <person name="Zeng Q."/>
            <person name="Fitzgerald M.F."/>
            <person name="Alvarado L."/>
            <person name="Anderson S."/>
            <person name="Berlin A."/>
            <person name="Chen Z."/>
            <person name="Freedman E."/>
            <person name="Gellesch M."/>
            <person name="Goldberg J."/>
            <person name="Green L."/>
            <person name="Griggs A."/>
            <person name="Gujja S."/>
            <person name="Heilman E."/>
            <person name="Heiman D."/>
            <person name="Hollinger A."/>
            <person name="Howarth C."/>
            <person name="Larson L."/>
            <person name="Mehta T."/>
            <person name="Neiman D."/>
            <person name="Pearson M."/>
            <person name="Roberts A."/>
            <person name="Ryan E."/>
            <person name="Saif S."/>
            <person name="Shea T."/>
            <person name="Shenoy N."/>
            <person name="Sisk P."/>
            <person name="Stolte C."/>
            <person name="Sykes S."/>
            <person name="White J."/>
            <person name="Haas B."/>
            <person name="Nusbaum C."/>
            <person name="Birren B."/>
        </authorList>
    </citation>
    <scope>NUCLEOTIDE SEQUENCE [LARGE SCALE GENOMIC DNA]</scope>
    <source>
        <strain evidence="3 4">CGphi46</strain>
    </source>
</reference>
<name>R9TLV7_9CAUD</name>
<dbReference type="RefSeq" id="YP_008126585.1">
    <property type="nucleotide sequence ID" value="NC_021537.1"/>
</dbReference>
<sequence>MSFETEAELSLTVPRSELQNVQRQIEDGIGAVEVGATDGGSMSAQTTGASGGGGRGGRRVMRLAEERNEHLDDAVIYLESIEDTLSEGGLLGGDGGGFGGIITELAGAGAETAGDVAVEAGDTVAEAIQDTLVGTVSTALGTTVSDAITNSEVAVADGPLPVTPNPLPVEGGGGSGTTVSPTVNTNPKFSPTLKPTVDVAPEFDLPDLEFGSPGTVRVDNSQLPLPVDRRPIQVDAPDAIPVDAPEAITLRIGAPGGSPSERDPGFFERAGDDLDEIATDGDGPFGPTGRAIDTVNPFTSGGYDVGDTGGGGGGSTGARAVIESNNDVDLRPQYTINVDTDRLVDEVDRLVEDAQDEVRRELRDEIESVKREIDDLERQITRGR</sequence>
<feature type="region of interest" description="Disordered" evidence="2">
    <location>
        <begin position="274"/>
        <end position="319"/>
    </location>
</feature>
<feature type="coiled-coil region" evidence="1">
    <location>
        <begin position="344"/>
        <end position="379"/>
    </location>
</feature>
<evidence type="ECO:0000256" key="1">
    <source>
        <dbReference type="SAM" id="Coils"/>
    </source>
</evidence>
<feature type="region of interest" description="Disordered" evidence="2">
    <location>
        <begin position="35"/>
        <end position="57"/>
    </location>
</feature>
<keyword evidence="1" id="KW-0175">Coiled coil</keyword>
<dbReference type="OrthoDB" id="35238at10239"/>
<feature type="compositionally biased region" description="Low complexity" evidence="2">
    <location>
        <begin position="177"/>
        <end position="187"/>
    </location>
</feature>
<organism evidence="3 4">
    <name type="scientific">Halorubrum virus CGphi46</name>
    <dbReference type="NCBI Taxonomy" id="754066"/>
    <lineage>
        <taxon>Viruses</taxon>
        <taxon>Duplodnaviria</taxon>
        <taxon>Heunggongvirae</taxon>
        <taxon>Uroviricota</taxon>
        <taxon>Caudoviricetes</taxon>
        <taxon>Kirjokansivirales</taxon>
        <taxon>Graaviviridae</taxon>
        <taxon>Seejivirus</taxon>
        <taxon>Seejivirus salhabitans</taxon>
    </lineage>
</organism>
<feature type="compositionally biased region" description="Gly residues" evidence="2">
    <location>
        <begin position="303"/>
        <end position="316"/>
    </location>
</feature>
<evidence type="ECO:0000256" key="2">
    <source>
        <dbReference type="SAM" id="MobiDB-lite"/>
    </source>
</evidence>
<evidence type="ECO:0000313" key="4">
    <source>
        <dbReference type="Proteomes" id="UP000202528"/>
    </source>
</evidence>